<evidence type="ECO:0000259" key="2">
    <source>
        <dbReference type="PROSITE" id="PS50206"/>
    </source>
</evidence>
<evidence type="ECO:0000313" key="3">
    <source>
        <dbReference type="EMBL" id="SVA75390.1"/>
    </source>
</evidence>
<dbReference type="InterPro" id="IPR001763">
    <property type="entry name" value="Rhodanese-like_dom"/>
</dbReference>
<protein>
    <recommendedName>
        <fullName evidence="2">Rhodanese domain-containing protein</fullName>
    </recommendedName>
</protein>
<reference evidence="3" key="1">
    <citation type="submission" date="2018-05" db="EMBL/GenBank/DDBJ databases">
        <authorList>
            <person name="Lanie J.A."/>
            <person name="Ng W.-L."/>
            <person name="Kazmierczak K.M."/>
            <person name="Andrzejewski T.M."/>
            <person name="Davidsen T.M."/>
            <person name="Wayne K.J."/>
            <person name="Tettelin H."/>
            <person name="Glass J.I."/>
            <person name="Rusch D."/>
            <person name="Podicherti R."/>
            <person name="Tsui H.-C.T."/>
            <person name="Winkler M.E."/>
        </authorList>
    </citation>
    <scope>NUCLEOTIDE SEQUENCE</scope>
</reference>
<sequence>MGQLAEFAGNHPYLVLGLFGAWGAVMFYELRLKARGITQVSATDAVKLINKGAIVVDVRNIDAYETGHIVNARNIPLAGLPDKLLKHKKKVLLTVCDTGTNSGKAVNLLRKTGCEKVFSLKDGLRGWQGENYPLVK</sequence>
<dbReference type="InterPro" id="IPR036873">
    <property type="entry name" value="Rhodanese-like_dom_sf"/>
</dbReference>
<dbReference type="SUPFAM" id="SSF52821">
    <property type="entry name" value="Rhodanese/Cell cycle control phosphatase"/>
    <property type="match status" value="1"/>
</dbReference>
<organism evidence="3">
    <name type="scientific">marine metagenome</name>
    <dbReference type="NCBI Taxonomy" id="408172"/>
    <lineage>
        <taxon>unclassified sequences</taxon>
        <taxon>metagenomes</taxon>
        <taxon>ecological metagenomes</taxon>
    </lineage>
</organism>
<dbReference type="CDD" id="cd00158">
    <property type="entry name" value="RHOD"/>
    <property type="match status" value="1"/>
</dbReference>
<dbReference type="PROSITE" id="PS50206">
    <property type="entry name" value="RHODANESE_3"/>
    <property type="match status" value="1"/>
</dbReference>
<dbReference type="InterPro" id="IPR050229">
    <property type="entry name" value="GlpE_sulfurtransferase"/>
</dbReference>
<feature type="transmembrane region" description="Helical" evidence="1">
    <location>
        <begin position="12"/>
        <end position="30"/>
    </location>
</feature>
<dbReference type="Gene3D" id="3.40.250.10">
    <property type="entry name" value="Rhodanese-like domain"/>
    <property type="match status" value="1"/>
</dbReference>
<keyword evidence="1" id="KW-0472">Membrane</keyword>
<dbReference type="PANTHER" id="PTHR43031">
    <property type="entry name" value="FAD-DEPENDENT OXIDOREDUCTASE"/>
    <property type="match status" value="1"/>
</dbReference>
<name>A0A381YES9_9ZZZZ</name>
<keyword evidence="1" id="KW-1133">Transmembrane helix</keyword>
<dbReference type="AlphaFoldDB" id="A0A381YES9"/>
<gene>
    <name evidence="3" type="ORF">METZ01_LOCUS128244</name>
</gene>
<dbReference type="Pfam" id="PF00581">
    <property type="entry name" value="Rhodanese"/>
    <property type="match status" value="1"/>
</dbReference>
<dbReference type="SMART" id="SM00450">
    <property type="entry name" value="RHOD"/>
    <property type="match status" value="1"/>
</dbReference>
<proteinExistence type="predicted"/>
<dbReference type="EMBL" id="UINC01018040">
    <property type="protein sequence ID" value="SVA75390.1"/>
    <property type="molecule type" value="Genomic_DNA"/>
</dbReference>
<evidence type="ECO:0000256" key="1">
    <source>
        <dbReference type="SAM" id="Phobius"/>
    </source>
</evidence>
<dbReference type="PANTHER" id="PTHR43031:SF18">
    <property type="entry name" value="RHODANESE-RELATED SULFURTRANSFERASES"/>
    <property type="match status" value="1"/>
</dbReference>
<accession>A0A381YES9</accession>
<keyword evidence="1" id="KW-0812">Transmembrane</keyword>
<feature type="domain" description="Rhodanese" evidence="2">
    <location>
        <begin position="49"/>
        <end position="136"/>
    </location>
</feature>